<keyword evidence="4 7" id="KW-0812">Transmembrane</keyword>
<dbReference type="CDD" id="cd06261">
    <property type="entry name" value="TM_PBP2"/>
    <property type="match status" value="1"/>
</dbReference>
<keyword evidence="2 7" id="KW-0813">Transport</keyword>
<evidence type="ECO:0000256" key="6">
    <source>
        <dbReference type="ARBA" id="ARBA00023136"/>
    </source>
</evidence>
<dbReference type="SUPFAM" id="SSF161098">
    <property type="entry name" value="MetI-like"/>
    <property type="match status" value="1"/>
</dbReference>
<dbReference type="PANTHER" id="PTHR43744:SF9">
    <property type="entry name" value="POLYGALACTURONAN_RHAMNOGALACTURONAN TRANSPORT SYSTEM PERMEASE PROTEIN YTCP"/>
    <property type="match status" value="1"/>
</dbReference>
<reference evidence="10" key="1">
    <citation type="journal article" date="2019" name="Int. J. Syst. Evol. Microbiol.">
        <title>The Global Catalogue of Microorganisms (GCM) 10K type strain sequencing project: providing services to taxonomists for standard genome sequencing and annotation.</title>
        <authorList>
            <consortium name="The Broad Institute Genomics Platform"/>
            <consortium name="The Broad Institute Genome Sequencing Center for Infectious Disease"/>
            <person name="Wu L."/>
            <person name="Ma J."/>
        </authorList>
    </citation>
    <scope>NUCLEOTIDE SEQUENCE [LARGE SCALE GENOMIC DNA]</scope>
    <source>
        <strain evidence="10">KCTC 12907</strain>
    </source>
</reference>
<evidence type="ECO:0000313" key="9">
    <source>
        <dbReference type="EMBL" id="MFC7151326.1"/>
    </source>
</evidence>
<evidence type="ECO:0000256" key="1">
    <source>
        <dbReference type="ARBA" id="ARBA00004651"/>
    </source>
</evidence>
<comment type="similarity">
    <text evidence="7">Belongs to the binding-protein-dependent transport system permease family.</text>
</comment>
<evidence type="ECO:0000313" key="10">
    <source>
        <dbReference type="Proteomes" id="UP001596378"/>
    </source>
</evidence>
<feature type="transmembrane region" description="Helical" evidence="7">
    <location>
        <begin position="141"/>
        <end position="161"/>
    </location>
</feature>
<gene>
    <name evidence="9" type="ORF">ACFQMJ_22545</name>
</gene>
<accession>A0ABW2FDT1</accession>
<dbReference type="RefSeq" id="WP_378047856.1">
    <property type="nucleotide sequence ID" value="NZ_JBHMDN010000015.1"/>
</dbReference>
<protein>
    <submittedName>
        <fullName evidence="9">Carbohydrate ABC transporter permease</fullName>
    </submittedName>
</protein>
<keyword evidence="6 7" id="KW-0472">Membrane</keyword>
<comment type="caution">
    <text evidence="9">The sequence shown here is derived from an EMBL/GenBank/DDBJ whole genome shotgun (WGS) entry which is preliminary data.</text>
</comment>
<dbReference type="PANTHER" id="PTHR43744">
    <property type="entry name" value="ABC TRANSPORTER PERMEASE PROTEIN MG189-RELATED-RELATED"/>
    <property type="match status" value="1"/>
</dbReference>
<dbReference type="Proteomes" id="UP001596378">
    <property type="component" value="Unassembled WGS sequence"/>
</dbReference>
<dbReference type="InterPro" id="IPR000515">
    <property type="entry name" value="MetI-like"/>
</dbReference>
<evidence type="ECO:0000256" key="4">
    <source>
        <dbReference type="ARBA" id="ARBA00022692"/>
    </source>
</evidence>
<proteinExistence type="inferred from homology"/>
<comment type="subcellular location">
    <subcellularLocation>
        <location evidence="1 7">Cell membrane</location>
        <topology evidence="1 7">Multi-pass membrane protein</topology>
    </subcellularLocation>
</comment>
<keyword evidence="5 7" id="KW-1133">Transmembrane helix</keyword>
<dbReference type="Pfam" id="PF00528">
    <property type="entry name" value="BPD_transp_1"/>
    <property type="match status" value="1"/>
</dbReference>
<feature type="transmembrane region" description="Helical" evidence="7">
    <location>
        <begin position="78"/>
        <end position="97"/>
    </location>
</feature>
<feature type="domain" description="ABC transmembrane type-1" evidence="8">
    <location>
        <begin position="74"/>
        <end position="275"/>
    </location>
</feature>
<dbReference type="InterPro" id="IPR035906">
    <property type="entry name" value="MetI-like_sf"/>
</dbReference>
<dbReference type="EMBL" id="JBHTAI010000015">
    <property type="protein sequence ID" value="MFC7151326.1"/>
    <property type="molecule type" value="Genomic_DNA"/>
</dbReference>
<organism evidence="9 10">
    <name type="scientific">Cohnella cellulosilytica</name>
    <dbReference type="NCBI Taxonomy" id="986710"/>
    <lineage>
        <taxon>Bacteria</taxon>
        <taxon>Bacillati</taxon>
        <taxon>Bacillota</taxon>
        <taxon>Bacilli</taxon>
        <taxon>Bacillales</taxon>
        <taxon>Paenibacillaceae</taxon>
        <taxon>Cohnella</taxon>
    </lineage>
</organism>
<evidence type="ECO:0000256" key="3">
    <source>
        <dbReference type="ARBA" id="ARBA00022475"/>
    </source>
</evidence>
<evidence type="ECO:0000259" key="8">
    <source>
        <dbReference type="PROSITE" id="PS50928"/>
    </source>
</evidence>
<evidence type="ECO:0000256" key="7">
    <source>
        <dbReference type="RuleBase" id="RU363032"/>
    </source>
</evidence>
<keyword evidence="3" id="KW-1003">Cell membrane</keyword>
<keyword evidence="10" id="KW-1185">Reference proteome</keyword>
<dbReference type="PROSITE" id="PS50928">
    <property type="entry name" value="ABC_TM1"/>
    <property type="match status" value="1"/>
</dbReference>
<feature type="transmembrane region" description="Helical" evidence="7">
    <location>
        <begin position="182"/>
        <end position="204"/>
    </location>
</feature>
<feature type="transmembrane region" description="Helical" evidence="7">
    <location>
        <begin position="109"/>
        <end position="129"/>
    </location>
</feature>
<feature type="transmembrane region" description="Helical" evidence="7">
    <location>
        <begin position="257"/>
        <end position="276"/>
    </location>
</feature>
<evidence type="ECO:0000256" key="2">
    <source>
        <dbReference type="ARBA" id="ARBA00022448"/>
    </source>
</evidence>
<dbReference type="Gene3D" id="1.10.3720.10">
    <property type="entry name" value="MetI-like"/>
    <property type="match status" value="1"/>
</dbReference>
<evidence type="ECO:0000256" key="5">
    <source>
        <dbReference type="ARBA" id="ARBA00022989"/>
    </source>
</evidence>
<name>A0ABW2FDT1_9BACL</name>
<sequence length="291" mass="32701">MKALSIRNALFHTVNILFILFVIAAALLPFLNVLATSFSSSAAVIANKVTVFPVDFSLDTYATVFDNPYIWGAYRNTILYTVLFVCSSIVLTTLAAYPLSKRGLLFRKIIMFYIVFTMIFSGGLIPLYLVVKAVGLINSMWAVILPYSLTVFSIMLLRTFFESLPVELEEAAKIDGMGDLGIMLKVFIPLAVPIYATLVLIFAIDQWNSFFPALLYLNHREMYPLQMVLRDIVLIGNMDSYREFTEDVTQLPVTQSLKAATIIVVITPIIMIYPFLQKYFMKGMMIGAVKG</sequence>